<evidence type="ECO:0000256" key="4">
    <source>
        <dbReference type="ARBA" id="ARBA00022723"/>
    </source>
</evidence>
<dbReference type="InterPro" id="IPR037523">
    <property type="entry name" value="VOC_core"/>
</dbReference>
<comment type="similarity">
    <text evidence="2">Belongs to the glyoxalase I family.</text>
</comment>
<evidence type="ECO:0000256" key="10">
    <source>
        <dbReference type="ARBA" id="ARBA00033298"/>
    </source>
</evidence>
<feature type="binding site" evidence="12">
    <location>
        <position position="130"/>
    </location>
    <ligand>
        <name>Zn(2+)</name>
        <dbReference type="ChEBI" id="CHEBI:29105"/>
        <note>ligand shared between dimeric partners</note>
    </ligand>
</feature>
<dbReference type="GO" id="GO:0046872">
    <property type="term" value="F:metal ion binding"/>
    <property type="evidence" value="ECO:0007669"/>
    <property type="project" value="UniProtKB-KW"/>
</dbReference>
<evidence type="ECO:0000256" key="2">
    <source>
        <dbReference type="ARBA" id="ARBA00010363"/>
    </source>
</evidence>
<dbReference type="NCBIfam" id="TIGR00068">
    <property type="entry name" value="glyox_I"/>
    <property type="match status" value="1"/>
</dbReference>
<evidence type="ECO:0000256" key="7">
    <source>
        <dbReference type="ARBA" id="ARBA00030291"/>
    </source>
</evidence>
<comment type="pathway">
    <text evidence="1">Secondary metabolite metabolism; methylglyoxal degradation; (R)-lactate from methylglyoxal: step 1/2.</text>
</comment>
<accession>A0AAD7XMH6</accession>
<sequence length="206" mass="22810">MSTLVTFDPTPFFSKQQPAETKPFMMQQTMIRVKDPEASLKFYTEILGFKLLMHRDFPQWGFSVYFVAHGVDVVPEDHDERWKLCMTTPGCVELTWNHGSEGTEGNMYNTGNADATGTSNGEKVKGGFGHLGITVPDVYEACDRFHKMGVPFSKSPNGGGMKGLAFIKDPDGYLIEILPQGRMITKPIDCLDTPLEGGAGYKDNSK</sequence>
<evidence type="ECO:0000256" key="6">
    <source>
        <dbReference type="ARBA" id="ARBA00023239"/>
    </source>
</evidence>
<dbReference type="Proteomes" id="UP001230188">
    <property type="component" value="Unassembled WGS sequence"/>
</dbReference>
<dbReference type="InterPro" id="IPR004360">
    <property type="entry name" value="Glyas_Fos-R_dOase_dom"/>
</dbReference>
<dbReference type="PANTHER" id="PTHR10374">
    <property type="entry name" value="LACTOYLGLUTATHIONE LYASE GLYOXALASE I"/>
    <property type="match status" value="1"/>
</dbReference>
<dbReference type="InterPro" id="IPR018146">
    <property type="entry name" value="Glyoxalase_1_CS"/>
</dbReference>
<dbReference type="CDD" id="cd07233">
    <property type="entry name" value="GlxI_Zn"/>
    <property type="match status" value="1"/>
</dbReference>
<feature type="binding site" evidence="12">
    <location>
        <position position="28"/>
    </location>
    <ligand>
        <name>Zn(2+)</name>
        <dbReference type="ChEBI" id="CHEBI:29105"/>
        <note>ligand shared between dimeric partners</note>
    </ligand>
</feature>
<keyword evidence="5 12" id="KW-0862">Zinc</keyword>
<keyword evidence="6" id="KW-0456">Lyase</keyword>
<dbReference type="PROSITE" id="PS51819">
    <property type="entry name" value="VOC"/>
    <property type="match status" value="1"/>
</dbReference>
<dbReference type="Pfam" id="PF00903">
    <property type="entry name" value="Glyoxalase"/>
    <property type="match status" value="1"/>
</dbReference>
<dbReference type="Gene3D" id="3.10.180.10">
    <property type="entry name" value="2,3-Dihydroxybiphenyl 1,2-Dioxygenase, domain 1"/>
    <property type="match status" value="1"/>
</dbReference>
<gene>
    <name evidence="14" type="ORF">CTAYLR_001737</name>
</gene>
<evidence type="ECO:0000256" key="8">
    <source>
        <dbReference type="ARBA" id="ARBA00030892"/>
    </source>
</evidence>
<dbReference type="EMBL" id="JAQMWT010000340">
    <property type="protein sequence ID" value="KAJ8604091.1"/>
    <property type="molecule type" value="Genomic_DNA"/>
</dbReference>
<comment type="caution">
    <text evidence="14">The sequence shown here is derived from an EMBL/GenBank/DDBJ whole genome shotgun (WGS) entry which is preliminary data.</text>
</comment>
<dbReference type="AlphaFoldDB" id="A0AAD7XMH6"/>
<dbReference type="SUPFAM" id="SSF54593">
    <property type="entry name" value="Glyoxalase/Bleomycin resistance protein/Dihydroxybiphenyl dioxygenase"/>
    <property type="match status" value="1"/>
</dbReference>
<evidence type="ECO:0000313" key="15">
    <source>
        <dbReference type="Proteomes" id="UP001230188"/>
    </source>
</evidence>
<dbReference type="PANTHER" id="PTHR10374:SF30">
    <property type="entry name" value="LACTOYLGLUTATHIONE LYASE"/>
    <property type="match status" value="1"/>
</dbReference>
<evidence type="ECO:0000256" key="5">
    <source>
        <dbReference type="ARBA" id="ARBA00022833"/>
    </source>
</evidence>
<dbReference type="EC" id="4.4.1.5" evidence="3"/>
<dbReference type="InterPro" id="IPR029068">
    <property type="entry name" value="Glyas_Bleomycin-R_OHBP_Dase"/>
</dbReference>
<evidence type="ECO:0000313" key="14">
    <source>
        <dbReference type="EMBL" id="KAJ8604091.1"/>
    </source>
</evidence>
<evidence type="ECO:0000256" key="12">
    <source>
        <dbReference type="PIRSR" id="PIRSR604361-3"/>
    </source>
</evidence>
<keyword evidence="15" id="KW-1185">Reference proteome</keyword>
<dbReference type="PROSITE" id="PS00934">
    <property type="entry name" value="GLYOXALASE_I_1"/>
    <property type="match status" value="1"/>
</dbReference>
<protein>
    <recommendedName>
        <fullName evidence="3">lactoylglutathione lyase</fullName>
        <ecNumber evidence="3">4.4.1.5</ecNumber>
    </recommendedName>
    <alternativeName>
        <fullName evidence="8">Aldoketomutase</fullName>
    </alternativeName>
    <alternativeName>
        <fullName evidence="7">Ketone-aldehyde mutase</fullName>
    </alternativeName>
    <alternativeName>
        <fullName evidence="9">Methylglyoxalase</fullName>
    </alternativeName>
    <alternativeName>
        <fullName evidence="10">S-D-lactoylglutathione methylglyoxal lyase</fullName>
    </alternativeName>
</protein>
<reference evidence="14" key="1">
    <citation type="submission" date="2023-01" db="EMBL/GenBank/DDBJ databases">
        <title>Metagenome sequencing of chrysophaentin producing Chrysophaeum taylorii.</title>
        <authorList>
            <person name="Davison J."/>
            <person name="Bewley C."/>
        </authorList>
    </citation>
    <scope>NUCLEOTIDE SEQUENCE</scope>
    <source>
        <strain evidence="14">NIES-1699</strain>
    </source>
</reference>
<comment type="cofactor">
    <cofactor evidence="12">
        <name>Zn(2+)</name>
        <dbReference type="ChEBI" id="CHEBI:29105"/>
    </cofactor>
    <text evidence="12">Binds 1 zinc ion per subunit. In the homodimer, two zinc ions are bound between subunits.</text>
</comment>
<name>A0AAD7XMH6_9STRA</name>
<feature type="active site" description="Proton donor/acceptor" evidence="11">
    <location>
        <position position="176"/>
    </location>
</feature>
<evidence type="ECO:0000256" key="9">
    <source>
        <dbReference type="ARBA" id="ARBA00032460"/>
    </source>
</evidence>
<keyword evidence="4 12" id="KW-0479">Metal-binding</keyword>
<evidence type="ECO:0000256" key="3">
    <source>
        <dbReference type="ARBA" id="ARBA00012081"/>
    </source>
</evidence>
<dbReference type="InterPro" id="IPR004361">
    <property type="entry name" value="Glyoxalase_1"/>
</dbReference>
<proteinExistence type="inferred from homology"/>
<feature type="domain" description="VOC" evidence="13">
    <location>
        <begin position="25"/>
        <end position="180"/>
    </location>
</feature>
<dbReference type="GO" id="GO:0004462">
    <property type="term" value="F:lactoylglutathione lyase activity"/>
    <property type="evidence" value="ECO:0007669"/>
    <property type="project" value="UniProtKB-EC"/>
</dbReference>
<feature type="binding site" evidence="12">
    <location>
        <position position="176"/>
    </location>
    <ligand>
        <name>Zn(2+)</name>
        <dbReference type="ChEBI" id="CHEBI:29105"/>
        <note>ligand shared between dimeric partners</note>
    </ligand>
</feature>
<feature type="binding site" evidence="12">
    <location>
        <position position="93"/>
    </location>
    <ligand>
        <name>Zn(2+)</name>
        <dbReference type="ChEBI" id="CHEBI:29105"/>
        <note>ligand shared between dimeric partners</note>
    </ligand>
</feature>
<evidence type="ECO:0000259" key="13">
    <source>
        <dbReference type="PROSITE" id="PS51819"/>
    </source>
</evidence>
<organism evidence="14 15">
    <name type="scientific">Chrysophaeum taylorii</name>
    <dbReference type="NCBI Taxonomy" id="2483200"/>
    <lineage>
        <taxon>Eukaryota</taxon>
        <taxon>Sar</taxon>
        <taxon>Stramenopiles</taxon>
        <taxon>Ochrophyta</taxon>
        <taxon>Pelagophyceae</taxon>
        <taxon>Pelagomonadales</taxon>
        <taxon>Pelagomonadaceae</taxon>
        <taxon>Chrysophaeum</taxon>
    </lineage>
</organism>
<evidence type="ECO:0000256" key="11">
    <source>
        <dbReference type="PIRSR" id="PIRSR604361-1"/>
    </source>
</evidence>
<evidence type="ECO:0000256" key="1">
    <source>
        <dbReference type="ARBA" id="ARBA00005008"/>
    </source>
</evidence>